<dbReference type="Proteomes" id="UP000649799">
    <property type="component" value="Unassembled WGS sequence"/>
</dbReference>
<dbReference type="RefSeq" id="WP_166149907.1">
    <property type="nucleotide sequence ID" value="NZ_JAANYN010000009.1"/>
</dbReference>
<evidence type="ECO:0000313" key="2">
    <source>
        <dbReference type="Proteomes" id="UP000649799"/>
    </source>
</evidence>
<keyword evidence="2" id="KW-1185">Reference proteome</keyword>
<accession>A0ABX0HDK9</accession>
<evidence type="ECO:0000313" key="1">
    <source>
        <dbReference type="EMBL" id="NHE58988.1"/>
    </source>
</evidence>
<sequence>MDLQSSFECYSLETEGKADTLMTIRRYIALTFLIMARAWNSRAQTQLDLVMPVGHTSRVASAQFSSDCKIIVTSAKGH</sequence>
<dbReference type="EMBL" id="JAANYN010000009">
    <property type="protein sequence ID" value="NHE58988.1"/>
    <property type="molecule type" value="Genomic_DNA"/>
</dbReference>
<protein>
    <submittedName>
        <fullName evidence="1">Uncharacterized protein</fullName>
    </submittedName>
</protein>
<name>A0ABX0HDK9_9BACT</name>
<proteinExistence type="predicted"/>
<comment type="caution">
    <text evidence="1">The sequence shown here is derived from an EMBL/GenBank/DDBJ whole genome shotgun (WGS) entry which is preliminary data.</text>
</comment>
<reference evidence="1 2" key="1">
    <citation type="submission" date="2020-03" db="EMBL/GenBank/DDBJ databases">
        <title>Cyclobacterium plantarum sp. nov., a marine bacterium isolated from a coastal-marine wetland.</title>
        <authorList>
            <person name="Sanchez-Porro C."/>
            <person name="Ventosa A."/>
            <person name="Amoozegar M."/>
        </authorList>
    </citation>
    <scope>NUCLEOTIDE SEQUENCE [LARGE SCALE GENOMIC DNA]</scope>
    <source>
        <strain evidence="1 2">GBPx2</strain>
    </source>
</reference>
<organism evidence="1 2">
    <name type="scientific">Cyclobacterium plantarum</name>
    <dbReference type="NCBI Taxonomy" id="2716263"/>
    <lineage>
        <taxon>Bacteria</taxon>
        <taxon>Pseudomonadati</taxon>
        <taxon>Bacteroidota</taxon>
        <taxon>Cytophagia</taxon>
        <taxon>Cytophagales</taxon>
        <taxon>Cyclobacteriaceae</taxon>
        <taxon>Cyclobacterium</taxon>
    </lineage>
</organism>
<gene>
    <name evidence="1" type="ORF">G9Q97_19450</name>
</gene>